<evidence type="ECO:0000313" key="2">
    <source>
        <dbReference type="EMBL" id="MEJ2867511.1"/>
    </source>
</evidence>
<feature type="region of interest" description="Disordered" evidence="1">
    <location>
        <begin position="49"/>
        <end position="76"/>
    </location>
</feature>
<evidence type="ECO:0000313" key="3">
    <source>
        <dbReference type="Proteomes" id="UP001385809"/>
    </source>
</evidence>
<dbReference type="RefSeq" id="WP_337694110.1">
    <property type="nucleotide sequence ID" value="NZ_JBBEGN010000002.1"/>
</dbReference>
<keyword evidence="3" id="KW-1185">Reference proteome</keyword>
<name>A0ABU8MJK9_9PSEU</name>
<dbReference type="PROSITE" id="PS51318">
    <property type="entry name" value="TAT"/>
    <property type="match status" value="1"/>
</dbReference>
<comment type="caution">
    <text evidence="2">The sequence shown here is derived from an EMBL/GenBank/DDBJ whole genome shotgun (WGS) entry which is preliminary data.</text>
</comment>
<reference evidence="2 3" key="1">
    <citation type="submission" date="2024-03" db="EMBL/GenBank/DDBJ databases">
        <title>Actinomycetospora sp. OC33-EN08, a novel actinomycete isolated from wild orchid (Aerides multiflora).</title>
        <authorList>
            <person name="Suriyachadkun C."/>
        </authorList>
    </citation>
    <scope>NUCLEOTIDE SEQUENCE [LARGE SCALE GENOMIC DNA]</scope>
    <source>
        <strain evidence="2 3">OC33-EN08</strain>
    </source>
</reference>
<sequence>MDEATTRTSGLRRRLVRGLLATVIAAGGVGLVPGTALAMPCADCNSPSGNGWSVEESGGNGFEVSGFPSIPTGERPEHPRIVTVLEPNENPADLGPCAPGQVWKGTVVRYDQDGDVLSATPVCA</sequence>
<dbReference type="Proteomes" id="UP001385809">
    <property type="component" value="Unassembled WGS sequence"/>
</dbReference>
<organism evidence="2 3">
    <name type="scientific">Actinomycetospora aurantiaca</name>
    <dbReference type="NCBI Taxonomy" id="3129233"/>
    <lineage>
        <taxon>Bacteria</taxon>
        <taxon>Bacillati</taxon>
        <taxon>Actinomycetota</taxon>
        <taxon>Actinomycetes</taxon>
        <taxon>Pseudonocardiales</taxon>
        <taxon>Pseudonocardiaceae</taxon>
        <taxon>Actinomycetospora</taxon>
    </lineage>
</organism>
<gene>
    <name evidence="2" type="ORF">WCD74_07020</name>
</gene>
<proteinExistence type="predicted"/>
<protein>
    <recommendedName>
        <fullName evidence="4">Secreted protein</fullName>
    </recommendedName>
</protein>
<dbReference type="EMBL" id="JBBEGN010000002">
    <property type="protein sequence ID" value="MEJ2867511.1"/>
    <property type="molecule type" value="Genomic_DNA"/>
</dbReference>
<accession>A0ABU8MJK9</accession>
<dbReference type="InterPro" id="IPR006311">
    <property type="entry name" value="TAT_signal"/>
</dbReference>
<evidence type="ECO:0000256" key="1">
    <source>
        <dbReference type="SAM" id="MobiDB-lite"/>
    </source>
</evidence>
<evidence type="ECO:0008006" key="4">
    <source>
        <dbReference type="Google" id="ProtNLM"/>
    </source>
</evidence>